<gene>
    <name evidence="2" type="ORF">NBNHMHLL_00016</name>
</gene>
<organism evidence="2">
    <name type="scientific">Candidatus Methanophagaceae archaeon ANME-1 ERB6</name>
    <dbReference type="NCBI Taxonomy" id="2759912"/>
    <lineage>
        <taxon>Archaea</taxon>
        <taxon>Methanobacteriati</taxon>
        <taxon>Methanobacteriota</taxon>
        <taxon>Stenosarchaea group</taxon>
        <taxon>Methanomicrobia</taxon>
        <taxon>Candidatus Methanophagales</taxon>
        <taxon>Candidatus Methanophagaceae</taxon>
    </lineage>
</organism>
<dbReference type="InterPro" id="IPR004155">
    <property type="entry name" value="PBS_lyase_HEAT"/>
</dbReference>
<evidence type="ECO:0000259" key="1">
    <source>
        <dbReference type="Pfam" id="PF20703"/>
    </source>
</evidence>
<feature type="domain" description="Novel STAND NTPase 1" evidence="1">
    <location>
        <begin position="8"/>
        <end position="138"/>
    </location>
</feature>
<dbReference type="InterPro" id="IPR011989">
    <property type="entry name" value="ARM-like"/>
</dbReference>
<dbReference type="Pfam" id="PF13646">
    <property type="entry name" value="HEAT_2"/>
    <property type="match status" value="1"/>
</dbReference>
<protein>
    <recommendedName>
        <fullName evidence="1">Novel STAND NTPase 1 domain-containing protein</fullName>
    </recommendedName>
</protein>
<dbReference type="EMBL" id="MT631514">
    <property type="protein sequence ID" value="QNO52584.1"/>
    <property type="molecule type" value="Genomic_DNA"/>
</dbReference>
<dbReference type="AlphaFoldDB" id="A0A7G9YX50"/>
<dbReference type="GO" id="GO:0016491">
    <property type="term" value="F:oxidoreductase activity"/>
    <property type="evidence" value="ECO:0007669"/>
    <property type="project" value="TreeGrafter"/>
</dbReference>
<dbReference type="Gene3D" id="1.25.10.10">
    <property type="entry name" value="Leucine-rich Repeat Variant"/>
    <property type="match status" value="1"/>
</dbReference>
<accession>A0A7G9YX50</accession>
<dbReference type="InterPro" id="IPR016024">
    <property type="entry name" value="ARM-type_fold"/>
</dbReference>
<evidence type="ECO:0000313" key="2">
    <source>
        <dbReference type="EMBL" id="QNO52584.1"/>
    </source>
</evidence>
<dbReference type="InterPro" id="IPR049052">
    <property type="entry name" value="nSTAND1"/>
</dbReference>
<name>A0A7G9YX50_9EURY</name>
<sequence>MKSKISVDSKVYDDLGGVEEIIATHLDEKLFEGLTEEDKYVAENILDALTGGRGLRAFLTIDEISKQIGRNEEKVRAILEHLIKKRIVHPPGKEDKIKGYELIHDFLSRRFFERLSPEARKIKTVIDIFRRAFRDWKQDGVLVSEDRLEMFYDIKDKLSWGDEECEFVLRSSFITYWYSENEWVKYFNSEIVIRICLNIIKGEENAKVMKGAIQTLGDTKEKRVVKPLIKIIDGDKRDDVRETAIDQFWFKLMDARIIDTLLKILKNERNYKLRKSAVSALSKYEEKRVVNALVESLHDSRVNVRAEAAYALGNIHDKSAIEHLIGALENEYSKRPRKNIIVALGKFLDDERVRPLLKSVVENDKEEYEVRQEAKWVLGRFSRLG</sequence>
<dbReference type="PANTHER" id="PTHR12697">
    <property type="entry name" value="PBS LYASE HEAT-LIKE PROTEIN"/>
    <property type="match status" value="1"/>
</dbReference>
<reference evidence="2" key="1">
    <citation type="submission" date="2020-06" db="EMBL/GenBank/DDBJ databases">
        <title>Unique genomic features of the anaerobic methanotrophic archaea.</title>
        <authorList>
            <person name="Chadwick G.L."/>
            <person name="Skennerton C.T."/>
            <person name="Laso-Perez R."/>
            <person name="Leu A.O."/>
            <person name="Speth D.R."/>
            <person name="Yu H."/>
            <person name="Morgan-Lang C."/>
            <person name="Hatzenpichler R."/>
            <person name="Goudeau D."/>
            <person name="Malmstrom R."/>
            <person name="Brazelton W.J."/>
            <person name="Woyke T."/>
            <person name="Hallam S.J."/>
            <person name="Tyson G.W."/>
            <person name="Wegener G."/>
            <person name="Boetius A."/>
            <person name="Orphan V."/>
        </authorList>
    </citation>
    <scope>NUCLEOTIDE SEQUENCE</scope>
</reference>
<dbReference type="SUPFAM" id="SSF48371">
    <property type="entry name" value="ARM repeat"/>
    <property type="match status" value="1"/>
</dbReference>
<dbReference type="PANTHER" id="PTHR12697:SF5">
    <property type="entry name" value="DEOXYHYPUSINE HYDROXYLASE"/>
    <property type="match status" value="1"/>
</dbReference>
<dbReference type="SMART" id="SM00567">
    <property type="entry name" value="EZ_HEAT"/>
    <property type="match status" value="4"/>
</dbReference>
<dbReference type="Pfam" id="PF20703">
    <property type="entry name" value="nSTAND1"/>
    <property type="match status" value="1"/>
</dbReference>
<proteinExistence type="predicted"/>